<dbReference type="Pfam" id="PF09126">
    <property type="entry name" value="NaeI"/>
    <property type="match status" value="1"/>
</dbReference>
<feature type="domain" description="Type II restriction enzyme NaeI" evidence="4">
    <location>
        <begin position="29"/>
        <end position="312"/>
    </location>
</feature>
<protein>
    <submittedName>
        <fullName evidence="5">Restriction endonuclease</fullName>
    </submittedName>
</protein>
<dbReference type="CDD" id="cd22338">
    <property type="entry name" value="NaeI-like"/>
    <property type="match status" value="1"/>
</dbReference>
<accession>A0A3M9M585</accession>
<reference evidence="5 6" key="1">
    <citation type="submission" date="2018-11" db="EMBL/GenBank/DDBJ databases">
        <title>Draft genome of Simplicispira Flexivirga sp. BO-16.</title>
        <authorList>
            <person name="Im W.T."/>
        </authorList>
    </citation>
    <scope>NUCLEOTIDE SEQUENCE [LARGE SCALE GENOMIC DNA]</scope>
    <source>
        <strain evidence="5 6">BO-16</strain>
    </source>
</reference>
<dbReference type="EMBL" id="RJJQ01000015">
    <property type="protein sequence ID" value="RNI20731.1"/>
    <property type="molecule type" value="Genomic_DNA"/>
</dbReference>
<keyword evidence="6" id="KW-1185">Reference proteome</keyword>
<dbReference type="GO" id="GO:0009307">
    <property type="term" value="P:DNA restriction-modification system"/>
    <property type="evidence" value="ECO:0007669"/>
    <property type="project" value="InterPro"/>
</dbReference>
<dbReference type="SUPFAM" id="SSF52980">
    <property type="entry name" value="Restriction endonuclease-like"/>
    <property type="match status" value="1"/>
</dbReference>
<dbReference type="AlphaFoldDB" id="A0A3M9M585"/>
<dbReference type="InterPro" id="IPR011335">
    <property type="entry name" value="Restrct_endonuc-II-like"/>
</dbReference>
<dbReference type="GO" id="GO:0009036">
    <property type="term" value="F:type II site-specific deoxyribonuclease activity"/>
    <property type="evidence" value="ECO:0007669"/>
    <property type="project" value="InterPro"/>
</dbReference>
<dbReference type="Gene3D" id="3.40.600.10">
    <property type="entry name" value="DNA mismatch repair MutH/Restriction endonuclease, type II"/>
    <property type="match status" value="1"/>
</dbReference>
<evidence type="ECO:0000259" key="4">
    <source>
        <dbReference type="Pfam" id="PF09126"/>
    </source>
</evidence>
<name>A0A3M9M585_9MICO</name>
<dbReference type="OrthoDB" id="9179812at2"/>
<dbReference type="InterPro" id="IPR015210">
    <property type="entry name" value="NaeI"/>
</dbReference>
<comment type="caution">
    <text evidence="5">The sequence shown here is derived from an EMBL/GenBank/DDBJ whole genome shotgun (WGS) entry which is preliminary data.</text>
</comment>
<evidence type="ECO:0000256" key="3">
    <source>
        <dbReference type="ARBA" id="ARBA00022801"/>
    </source>
</evidence>
<sequence length="329" mass="36982">MMLRNSERIPFIPVSDNSHQMPDTALQHVLARWRQADPTNDRAAAVVRETFDQLYDGQHTGRYRWDQLYKTEKTHFGTLLEINLRREFRDVIDDGVLLDYRIVGFDIDCKYSQKDGGWMIPPEAFGELLLVGTADDAAGTWSLGMVRASEDHLRSSRNRDNKTQLNPAGRQAIRWLARDAALPPNVLLALPRDTIDRIFAPRSGQARLNELLRLATNRRIGRNTIATVAQQDDYMKRVRSNGGSRSALAVEGYVIPGGDYEVHRELARSLGAAVPAPGEVVSLRIVPADPGDSNVVELDGKYWRLARDDEPITVPAPLLPDTRRQKPIS</sequence>
<dbReference type="Gene3D" id="1.10.10.10">
    <property type="entry name" value="Winged helix-like DNA-binding domain superfamily/Winged helix DNA-binding domain"/>
    <property type="match status" value="1"/>
</dbReference>
<gene>
    <name evidence="5" type="ORF">EFY87_14225</name>
</gene>
<keyword evidence="2 5" id="KW-0255">Endonuclease</keyword>
<evidence type="ECO:0000313" key="5">
    <source>
        <dbReference type="EMBL" id="RNI20731.1"/>
    </source>
</evidence>
<organism evidence="5 6">
    <name type="scientific">Flexivirga caeni</name>
    <dbReference type="NCBI Taxonomy" id="2294115"/>
    <lineage>
        <taxon>Bacteria</taxon>
        <taxon>Bacillati</taxon>
        <taxon>Actinomycetota</taxon>
        <taxon>Actinomycetes</taxon>
        <taxon>Micrococcales</taxon>
        <taxon>Dermacoccaceae</taxon>
        <taxon>Flexivirga</taxon>
    </lineage>
</organism>
<evidence type="ECO:0000256" key="2">
    <source>
        <dbReference type="ARBA" id="ARBA00022759"/>
    </source>
</evidence>
<keyword evidence="3" id="KW-0378">Hydrolase</keyword>
<keyword evidence="1" id="KW-0540">Nuclease</keyword>
<dbReference type="InterPro" id="IPR036388">
    <property type="entry name" value="WH-like_DNA-bd_sf"/>
</dbReference>
<dbReference type="Proteomes" id="UP000271678">
    <property type="component" value="Unassembled WGS sequence"/>
</dbReference>
<dbReference type="InterPro" id="IPR037057">
    <property type="entry name" value="DNA_rep_MutH/T2_RE_sf"/>
</dbReference>
<proteinExistence type="predicted"/>
<evidence type="ECO:0000313" key="6">
    <source>
        <dbReference type="Proteomes" id="UP000271678"/>
    </source>
</evidence>
<dbReference type="GO" id="GO:0003677">
    <property type="term" value="F:DNA binding"/>
    <property type="evidence" value="ECO:0007669"/>
    <property type="project" value="InterPro"/>
</dbReference>
<evidence type="ECO:0000256" key="1">
    <source>
        <dbReference type="ARBA" id="ARBA00022722"/>
    </source>
</evidence>